<evidence type="ECO:0000313" key="9">
    <source>
        <dbReference type="EMBL" id="KAF6809346.1"/>
    </source>
</evidence>
<feature type="transmembrane region" description="Helical" evidence="7">
    <location>
        <begin position="45"/>
        <end position="67"/>
    </location>
</feature>
<keyword evidence="3 7" id="KW-1133">Transmembrane helix</keyword>
<feature type="compositionally biased region" description="Polar residues" evidence="6">
    <location>
        <begin position="373"/>
        <end position="386"/>
    </location>
</feature>
<proteinExistence type="inferred from homology"/>
<feature type="region of interest" description="Disordered" evidence="6">
    <location>
        <begin position="366"/>
        <end position="392"/>
    </location>
</feature>
<keyword evidence="4 7" id="KW-0472">Membrane</keyword>
<sequence>MDGASSTADAASATASASASGPPLPPGGLPPTQEDFVYDAGMAHATVAFGAIMAAITTASVVVRLYTRYFVTKQVRVDDAWALCALLSLIGVNILQSLFLEEYLPSMKAMIVEGNGGSRIPYATTITYNISMACLKMTFLFQFYHIFRHVRVMKTVYMIAILVVGAWSLTQILLGVFVCVPVEANWSLNVANVRCLPPVVSTYVNSTGTILTDVIVLFLPLPTLWSLRLRGRQIWAVFGVFGIGAVVPLISAGRIHSLTSPPPKGYMSTACWTIAELGVGITTASLATIRYLFDRRVTVILSSHHQSARRDSVSAGTAPDAPAKPFTHQPTGSQVDLIRHSQAGTASSLGGGFNLFGKKKGPEAWTAGVPSDLTGNEGTTRTNITSSRDKNMPMSQGAANFLGEFGILVEKTWVVEEIRMT</sequence>
<dbReference type="Pfam" id="PF20684">
    <property type="entry name" value="Fung_rhodopsin"/>
    <property type="match status" value="1"/>
</dbReference>
<feature type="transmembrane region" description="Helical" evidence="7">
    <location>
        <begin position="234"/>
        <end position="252"/>
    </location>
</feature>
<dbReference type="GO" id="GO:0016020">
    <property type="term" value="C:membrane"/>
    <property type="evidence" value="ECO:0007669"/>
    <property type="project" value="UniProtKB-SubCell"/>
</dbReference>
<comment type="caution">
    <text evidence="9">The sequence shown here is derived from an EMBL/GenBank/DDBJ whole genome shotgun (WGS) entry which is preliminary data.</text>
</comment>
<evidence type="ECO:0000259" key="8">
    <source>
        <dbReference type="Pfam" id="PF20684"/>
    </source>
</evidence>
<feature type="transmembrane region" description="Helical" evidence="7">
    <location>
        <begin position="156"/>
        <end position="183"/>
    </location>
</feature>
<feature type="transmembrane region" description="Helical" evidence="7">
    <location>
        <begin position="272"/>
        <end position="293"/>
    </location>
</feature>
<evidence type="ECO:0000313" key="10">
    <source>
        <dbReference type="Proteomes" id="UP000654918"/>
    </source>
</evidence>
<feature type="compositionally biased region" description="Low complexity" evidence="6">
    <location>
        <begin position="1"/>
        <end position="21"/>
    </location>
</feature>
<dbReference type="Proteomes" id="UP000654918">
    <property type="component" value="Unassembled WGS sequence"/>
</dbReference>
<accession>A0A8H6JB45</accession>
<dbReference type="PANTHER" id="PTHR33048:SF47">
    <property type="entry name" value="INTEGRAL MEMBRANE PROTEIN-RELATED"/>
    <property type="match status" value="1"/>
</dbReference>
<comment type="subcellular location">
    <subcellularLocation>
        <location evidence="1">Membrane</location>
        <topology evidence="1">Multi-pass membrane protein</topology>
    </subcellularLocation>
</comment>
<feature type="domain" description="Rhodopsin" evidence="8">
    <location>
        <begin position="63"/>
        <end position="294"/>
    </location>
</feature>
<dbReference type="EMBL" id="WIGO01000538">
    <property type="protein sequence ID" value="KAF6809346.1"/>
    <property type="molecule type" value="Genomic_DNA"/>
</dbReference>
<comment type="similarity">
    <text evidence="5">Belongs to the SAT4 family.</text>
</comment>
<keyword evidence="2 7" id="KW-0812">Transmembrane</keyword>
<gene>
    <name evidence="9" type="ORF">CPLU01_15518</name>
</gene>
<feature type="transmembrane region" description="Helical" evidence="7">
    <location>
        <begin position="203"/>
        <end position="227"/>
    </location>
</feature>
<feature type="transmembrane region" description="Helical" evidence="7">
    <location>
        <begin position="79"/>
        <end position="100"/>
    </location>
</feature>
<evidence type="ECO:0000256" key="1">
    <source>
        <dbReference type="ARBA" id="ARBA00004141"/>
    </source>
</evidence>
<dbReference type="AlphaFoldDB" id="A0A8H6JB45"/>
<feature type="region of interest" description="Disordered" evidence="6">
    <location>
        <begin position="1"/>
        <end position="30"/>
    </location>
</feature>
<evidence type="ECO:0000256" key="5">
    <source>
        <dbReference type="ARBA" id="ARBA00038359"/>
    </source>
</evidence>
<evidence type="ECO:0000256" key="6">
    <source>
        <dbReference type="SAM" id="MobiDB-lite"/>
    </source>
</evidence>
<evidence type="ECO:0000256" key="4">
    <source>
        <dbReference type="ARBA" id="ARBA00023136"/>
    </source>
</evidence>
<evidence type="ECO:0000256" key="3">
    <source>
        <dbReference type="ARBA" id="ARBA00022989"/>
    </source>
</evidence>
<evidence type="ECO:0000256" key="2">
    <source>
        <dbReference type="ARBA" id="ARBA00022692"/>
    </source>
</evidence>
<evidence type="ECO:0000256" key="7">
    <source>
        <dbReference type="SAM" id="Phobius"/>
    </source>
</evidence>
<feature type="region of interest" description="Disordered" evidence="6">
    <location>
        <begin position="310"/>
        <end position="333"/>
    </location>
</feature>
<organism evidence="9 10">
    <name type="scientific">Colletotrichum plurivorum</name>
    <dbReference type="NCBI Taxonomy" id="2175906"/>
    <lineage>
        <taxon>Eukaryota</taxon>
        <taxon>Fungi</taxon>
        <taxon>Dikarya</taxon>
        <taxon>Ascomycota</taxon>
        <taxon>Pezizomycotina</taxon>
        <taxon>Sordariomycetes</taxon>
        <taxon>Hypocreomycetidae</taxon>
        <taxon>Glomerellales</taxon>
        <taxon>Glomerellaceae</taxon>
        <taxon>Colletotrichum</taxon>
        <taxon>Colletotrichum orchidearum species complex</taxon>
    </lineage>
</organism>
<name>A0A8H6JB45_9PEZI</name>
<protein>
    <submittedName>
        <fullName evidence="9">Integral membrane protein</fullName>
    </submittedName>
</protein>
<dbReference type="PANTHER" id="PTHR33048">
    <property type="entry name" value="PTH11-LIKE INTEGRAL MEMBRANE PROTEIN (AFU_ORTHOLOGUE AFUA_5G11245)"/>
    <property type="match status" value="1"/>
</dbReference>
<feature type="transmembrane region" description="Helical" evidence="7">
    <location>
        <begin position="120"/>
        <end position="144"/>
    </location>
</feature>
<dbReference type="InterPro" id="IPR052337">
    <property type="entry name" value="SAT4-like"/>
</dbReference>
<dbReference type="InterPro" id="IPR049326">
    <property type="entry name" value="Rhodopsin_dom_fungi"/>
</dbReference>
<reference evidence="9" key="1">
    <citation type="journal article" date="2020" name="Phytopathology">
        <title>Genome Sequence Resources of Colletotrichum truncatum, C. plurivorum, C. musicola, and C. sojae: Four Species Pathogenic to Soybean (Glycine max).</title>
        <authorList>
            <person name="Rogerio F."/>
            <person name="Boufleur T.R."/>
            <person name="Ciampi-Guillardi M."/>
            <person name="Sukno S.A."/>
            <person name="Thon M.R."/>
            <person name="Massola Junior N.S."/>
            <person name="Baroncelli R."/>
        </authorList>
    </citation>
    <scope>NUCLEOTIDE SEQUENCE</scope>
    <source>
        <strain evidence="9">LFN00145</strain>
    </source>
</reference>
<keyword evidence="10" id="KW-1185">Reference proteome</keyword>